<keyword evidence="1" id="KW-0732">Signal</keyword>
<dbReference type="Gene3D" id="2.60.130.10">
    <property type="entry name" value="Aromatic compound dioxygenase"/>
    <property type="match status" value="1"/>
</dbReference>
<dbReference type="GO" id="GO:0016702">
    <property type="term" value="F:oxidoreductase activity, acting on single donors with incorporation of molecular oxygen, incorporation of two atoms of oxygen"/>
    <property type="evidence" value="ECO:0007669"/>
    <property type="project" value="InterPro"/>
</dbReference>
<dbReference type="AlphaFoldDB" id="A0A6G1K787"/>
<protein>
    <submittedName>
        <fullName evidence="3">Aromatic compound dioxygenase</fullName>
    </submittedName>
</protein>
<dbReference type="SUPFAM" id="SSF49482">
    <property type="entry name" value="Aromatic compound dioxygenase"/>
    <property type="match status" value="1"/>
</dbReference>
<proteinExistence type="predicted"/>
<name>A0A6G1K787_9PLEO</name>
<dbReference type="CDD" id="cd03457">
    <property type="entry name" value="intradiol_dioxygenase_like"/>
    <property type="match status" value="1"/>
</dbReference>
<dbReference type="InterPro" id="IPR000627">
    <property type="entry name" value="Intradiol_dOase_C"/>
</dbReference>
<dbReference type="InterPro" id="IPR015889">
    <property type="entry name" value="Intradiol_dOase_core"/>
</dbReference>
<sequence length="346" mass="37596">MQFLAKMTVVGLATLTMAHPGEHHQHNEVAELSKREFRAATRRGLVACADKLQARDGIVERAGIRRAAMVAKHRQARGLEVRDADTVLNTSHLSTLGYTIDTPESTIFASNKTCILSPEGEIGPYWVKGELLRTDVRDGEPGVPLVVEGQFIDVETCEPITDVHWDLWNCNSTGVYSGVAVAGNGNGDDLTNMEKAFLRGVQKADDEGVVTFETVFPGHYAGRATHQHMVAHLDATVLANKTLSGGTVGHVAQMFWDQDLISAVEATYPYNTSEIDITPNSVDHVFVAETTDTDSDPVFEYVYMGSDISDGIFGWATFAINKSASYDAAYSFVWTDSGSVAETGSE</sequence>
<dbReference type="PANTHER" id="PTHR34315:SF9">
    <property type="entry name" value="INTRADIOL RING-CLEAVAGE DIOXYGENASES DOMAIN-CONTAINING PROTEIN-RELATED"/>
    <property type="match status" value="1"/>
</dbReference>
<evidence type="ECO:0000313" key="3">
    <source>
        <dbReference type="EMBL" id="KAF2708311.1"/>
    </source>
</evidence>
<dbReference type="GO" id="GO:0008199">
    <property type="term" value="F:ferric iron binding"/>
    <property type="evidence" value="ECO:0007669"/>
    <property type="project" value="InterPro"/>
</dbReference>
<evidence type="ECO:0000313" key="4">
    <source>
        <dbReference type="Proteomes" id="UP000799428"/>
    </source>
</evidence>
<organism evidence="3 4">
    <name type="scientific">Pleomassaria siparia CBS 279.74</name>
    <dbReference type="NCBI Taxonomy" id="1314801"/>
    <lineage>
        <taxon>Eukaryota</taxon>
        <taxon>Fungi</taxon>
        <taxon>Dikarya</taxon>
        <taxon>Ascomycota</taxon>
        <taxon>Pezizomycotina</taxon>
        <taxon>Dothideomycetes</taxon>
        <taxon>Pleosporomycetidae</taxon>
        <taxon>Pleosporales</taxon>
        <taxon>Pleomassariaceae</taxon>
        <taxon>Pleomassaria</taxon>
    </lineage>
</organism>
<gene>
    <name evidence="3" type="ORF">K504DRAFT_491981</name>
</gene>
<dbReference type="Proteomes" id="UP000799428">
    <property type="component" value="Unassembled WGS sequence"/>
</dbReference>
<dbReference type="OrthoDB" id="121380at2759"/>
<evidence type="ECO:0000256" key="1">
    <source>
        <dbReference type="SAM" id="SignalP"/>
    </source>
</evidence>
<feature type="domain" description="Intradiol ring-cleavage dioxygenases" evidence="2">
    <location>
        <begin position="132"/>
        <end position="229"/>
    </location>
</feature>
<keyword evidence="3" id="KW-0223">Dioxygenase</keyword>
<dbReference type="PANTHER" id="PTHR34315">
    <property type="match status" value="1"/>
</dbReference>
<keyword evidence="3" id="KW-0560">Oxidoreductase</keyword>
<evidence type="ECO:0000259" key="2">
    <source>
        <dbReference type="Pfam" id="PF00775"/>
    </source>
</evidence>
<feature type="signal peptide" evidence="1">
    <location>
        <begin position="1"/>
        <end position="18"/>
    </location>
</feature>
<accession>A0A6G1K787</accession>
<reference evidence="3" key="1">
    <citation type="journal article" date="2020" name="Stud. Mycol.">
        <title>101 Dothideomycetes genomes: a test case for predicting lifestyles and emergence of pathogens.</title>
        <authorList>
            <person name="Haridas S."/>
            <person name="Albert R."/>
            <person name="Binder M."/>
            <person name="Bloem J."/>
            <person name="Labutti K."/>
            <person name="Salamov A."/>
            <person name="Andreopoulos B."/>
            <person name="Baker S."/>
            <person name="Barry K."/>
            <person name="Bills G."/>
            <person name="Bluhm B."/>
            <person name="Cannon C."/>
            <person name="Castanera R."/>
            <person name="Culley D."/>
            <person name="Daum C."/>
            <person name="Ezra D."/>
            <person name="Gonzalez J."/>
            <person name="Henrissat B."/>
            <person name="Kuo A."/>
            <person name="Liang C."/>
            <person name="Lipzen A."/>
            <person name="Lutzoni F."/>
            <person name="Magnuson J."/>
            <person name="Mondo S."/>
            <person name="Nolan M."/>
            <person name="Ohm R."/>
            <person name="Pangilinan J."/>
            <person name="Park H.-J."/>
            <person name="Ramirez L."/>
            <person name="Alfaro M."/>
            <person name="Sun H."/>
            <person name="Tritt A."/>
            <person name="Yoshinaga Y."/>
            <person name="Zwiers L.-H."/>
            <person name="Turgeon B."/>
            <person name="Goodwin S."/>
            <person name="Spatafora J."/>
            <person name="Crous P."/>
            <person name="Grigoriev I."/>
        </authorList>
    </citation>
    <scope>NUCLEOTIDE SEQUENCE</scope>
    <source>
        <strain evidence="3">CBS 279.74</strain>
    </source>
</reference>
<dbReference type="Pfam" id="PF00775">
    <property type="entry name" value="Dioxygenase_C"/>
    <property type="match status" value="1"/>
</dbReference>
<keyword evidence="4" id="KW-1185">Reference proteome</keyword>
<dbReference type="EMBL" id="MU005772">
    <property type="protein sequence ID" value="KAF2708311.1"/>
    <property type="molecule type" value="Genomic_DNA"/>
</dbReference>
<feature type="chain" id="PRO_5026123871" evidence="1">
    <location>
        <begin position="19"/>
        <end position="346"/>
    </location>
</feature>